<dbReference type="EMBL" id="CAUOFW020001056">
    <property type="protein sequence ID" value="CAK9140555.1"/>
    <property type="molecule type" value="Genomic_DNA"/>
</dbReference>
<dbReference type="EMBL" id="CAUOFW020001236">
    <property type="protein sequence ID" value="CAK9142614.1"/>
    <property type="molecule type" value="Genomic_DNA"/>
</dbReference>
<sequence>MGICTSSHIERGGGGMNWPSTAKVIQKDGRLQEFRQPIKAGHILFHNPNCFLCSLETMYVSSRAPHVPDDEELQLGQIYFLMPTSKSHTPLSLQDLCTLAIKASTALGGSNMGSTTSKASPCTDMNGVQPLSGPQGYYRIPTDFEGIGMNSPVARGNRRIEFYD</sequence>
<name>A0ABC8RHU7_9AQUA</name>
<dbReference type="Proteomes" id="UP001642360">
    <property type="component" value="Unassembled WGS sequence"/>
</dbReference>
<accession>A0ABC8RHU7</accession>
<dbReference type="InterPro" id="IPR025322">
    <property type="entry name" value="PADRE_dom"/>
</dbReference>
<dbReference type="Pfam" id="PF14009">
    <property type="entry name" value="PADRE"/>
    <property type="match status" value="1"/>
</dbReference>
<comment type="caution">
    <text evidence="3">The sequence shown here is derived from an EMBL/GenBank/DDBJ whole genome shotgun (WGS) entry which is preliminary data.</text>
</comment>
<organism evidence="3 4">
    <name type="scientific">Ilex paraguariensis</name>
    <name type="common">yerba mate</name>
    <dbReference type="NCBI Taxonomy" id="185542"/>
    <lineage>
        <taxon>Eukaryota</taxon>
        <taxon>Viridiplantae</taxon>
        <taxon>Streptophyta</taxon>
        <taxon>Embryophyta</taxon>
        <taxon>Tracheophyta</taxon>
        <taxon>Spermatophyta</taxon>
        <taxon>Magnoliopsida</taxon>
        <taxon>eudicotyledons</taxon>
        <taxon>Gunneridae</taxon>
        <taxon>Pentapetalae</taxon>
        <taxon>asterids</taxon>
        <taxon>campanulids</taxon>
        <taxon>Aquifoliales</taxon>
        <taxon>Aquifoliaceae</taxon>
        <taxon>Ilex</taxon>
    </lineage>
</organism>
<dbReference type="AlphaFoldDB" id="A0ABC8RHU7"/>
<evidence type="ECO:0000313" key="1">
    <source>
        <dbReference type="EMBL" id="CAK9140555.1"/>
    </source>
</evidence>
<reference evidence="3 4" key="1">
    <citation type="submission" date="2024-02" db="EMBL/GenBank/DDBJ databases">
        <authorList>
            <person name="Vignale AGUSTIN F."/>
            <person name="Sosa J E."/>
            <person name="Modenutti C."/>
        </authorList>
    </citation>
    <scope>NUCLEOTIDE SEQUENCE [LARGE SCALE GENOMIC DNA]</scope>
</reference>
<gene>
    <name evidence="2" type="ORF">ILEXP_LOCUS10292</name>
    <name evidence="3" type="ORF">ILEXP_LOCUS10293</name>
    <name evidence="1" type="ORF">ILEXP_LOCUS8015</name>
</gene>
<protein>
    <submittedName>
        <fullName evidence="3">Uncharacterized protein</fullName>
    </submittedName>
</protein>
<evidence type="ECO:0000313" key="3">
    <source>
        <dbReference type="EMBL" id="CAK9142614.1"/>
    </source>
</evidence>
<evidence type="ECO:0000313" key="2">
    <source>
        <dbReference type="EMBL" id="CAK9142613.1"/>
    </source>
</evidence>
<evidence type="ECO:0000313" key="4">
    <source>
        <dbReference type="Proteomes" id="UP001642360"/>
    </source>
</evidence>
<dbReference type="EMBL" id="CAUOFW020001236">
    <property type="protein sequence ID" value="CAK9142613.1"/>
    <property type="molecule type" value="Genomic_DNA"/>
</dbReference>
<proteinExistence type="predicted"/>
<keyword evidence="4" id="KW-1185">Reference proteome</keyword>
<dbReference type="PANTHER" id="PTHR33052">
    <property type="entry name" value="DUF4228 DOMAIN PROTEIN-RELATED"/>
    <property type="match status" value="1"/>
</dbReference>